<dbReference type="Proteomes" id="UP000076837">
    <property type="component" value="Unassembled WGS sequence"/>
</dbReference>
<reference evidence="1 2" key="1">
    <citation type="journal article" date="2016" name="Sci. Rep.">
        <title>Draft genome sequencing and secretome analysis of fungal phytopathogen Ascochyta rabiei provides insight into the necrotrophic effector repertoire.</title>
        <authorList>
            <person name="Verma S."/>
            <person name="Gazara R.K."/>
            <person name="Nizam S."/>
            <person name="Parween S."/>
            <person name="Chattopadhyay D."/>
            <person name="Verma P.K."/>
        </authorList>
    </citation>
    <scope>NUCLEOTIDE SEQUENCE [LARGE SCALE GENOMIC DNA]</scope>
    <source>
        <strain evidence="1 2">ArDII</strain>
    </source>
</reference>
<keyword evidence="2" id="KW-1185">Reference proteome</keyword>
<protein>
    <submittedName>
        <fullName evidence="1">Uncharacterized protein</fullName>
    </submittedName>
</protein>
<accession>A0A162Z6B6</accession>
<evidence type="ECO:0000313" key="2">
    <source>
        <dbReference type="Proteomes" id="UP000076837"/>
    </source>
</evidence>
<evidence type="ECO:0000313" key="1">
    <source>
        <dbReference type="EMBL" id="KZM20414.1"/>
    </source>
</evidence>
<proteinExistence type="predicted"/>
<dbReference type="OrthoDB" id="3554264at2759"/>
<sequence>MYFSAPAFITILTAALAVAAPTAEPHNKVIDKKTYIKDCKKDLDDKWNQKNDDWKKNEKLFYFDAEYVVKATPEQVINTTQIPAPGQPGAKGLFKYGINIADNTICYNITLSGVTGEYRSAALTSTHIHEAVKGRSGPPRIAFPNPAGPDERRISTGCITGPFKTGINGTDGADTGAAFHVRQIVANPAGFFTDSHTRQFLPGAVRGQLA</sequence>
<name>A0A162Z6B6_DIDRA</name>
<dbReference type="EMBL" id="JYNV01000281">
    <property type="protein sequence ID" value="KZM20414.1"/>
    <property type="molecule type" value="Genomic_DNA"/>
</dbReference>
<dbReference type="InterPro" id="IPR010895">
    <property type="entry name" value="CHRD"/>
</dbReference>
<comment type="caution">
    <text evidence="1">The sequence shown here is derived from an EMBL/GenBank/DDBJ whole genome shotgun (WGS) entry which is preliminary data.</text>
</comment>
<organism evidence="1 2">
    <name type="scientific">Didymella rabiei</name>
    <name type="common">Chickpea ascochyta blight fungus</name>
    <name type="synonym">Mycosphaerella rabiei</name>
    <dbReference type="NCBI Taxonomy" id="5454"/>
    <lineage>
        <taxon>Eukaryota</taxon>
        <taxon>Fungi</taxon>
        <taxon>Dikarya</taxon>
        <taxon>Ascomycota</taxon>
        <taxon>Pezizomycotina</taxon>
        <taxon>Dothideomycetes</taxon>
        <taxon>Pleosporomycetidae</taxon>
        <taxon>Pleosporales</taxon>
        <taxon>Pleosporineae</taxon>
        <taxon>Didymellaceae</taxon>
        <taxon>Ascochyta</taxon>
    </lineage>
</organism>
<dbReference type="SMART" id="SM00754">
    <property type="entry name" value="CHRD"/>
    <property type="match status" value="1"/>
</dbReference>
<dbReference type="Pfam" id="PF07452">
    <property type="entry name" value="CHRD"/>
    <property type="match status" value="1"/>
</dbReference>
<gene>
    <name evidence="1" type="ORF">ST47_g8416</name>
</gene>
<dbReference type="AlphaFoldDB" id="A0A162Z6B6"/>